<sequence>DSIKNIISYEKTTDSVEGITGSLSLLLVRKMCTMLQGDEEWDQEPFSDFKWKQKWEAVMSTNFDWADNDVLTKAATPIK</sequence>
<organism evidence="1">
    <name type="scientific">Tanacetum cinerariifolium</name>
    <name type="common">Dalmatian daisy</name>
    <name type="synonym">Chrysanthemum cinerariifolium</name>
    <dbReference type="NCBI Taxonomy" id="118510"/>
    <lineage>
        <taxon>Eukaryota</taxon>
        <taxon>Viridiplantae</taxon>
        <taxon>Streptophyta</taxon>
        <taxon>Embryophyta</taxon>
        <taxon>Tracheophyta</taxon>
        <taxon>Spermatophyta</taxon>
        <taxon>Magnoliopsida</taxon>
        <taxon>eudicotyledons</taxon>
        <taxon>Gunneridae</taxon>
        <taxon>Pentapetalae</taxon>
        <taxon>asterids</taxon>
        <taxon>campanulids</taxon>
        <taxon>Asterales</taxon>
        <taxon>Asteraceae</taxon>
        <taxon>Asteroideae</taxon>
        <taxon>Anthemideae</taxon>
        <taxon>Anthemidinae</taxon>
        <taxon>Tanacetum</taxon>
    </lineage>
</organism>
<protein>
    <submittedName>
        <fullName evidence="1">Protein phosphatase 2C family protein</fullName>
    </submittedName>
</protein>
<name>A0A699JW40_TANCI</name>
<evidence type="ECO:0000313" key="1">
    <source>
        <dbReference type="EMBL" id="GFA57062.1"/>
    </source>
</evidence>
<comment type="caution">
    <text evidence="1">The sequence shown here is derived from an EMBL/GenBank/DDBJ whole genome shotgun (WGS) entry which is preliminary data.</text>
</comment>
<dbReference type="EMBL" id="BKCJ010447501">
    <property type="protein sequence ID" value="GFA57062.1"/>
    <property type="molecule type" value="Genomic_DNA"/>
</dbReference>
<proteinExistence type="predicted"/>
<feature type="non-terminal residue" evidence="1">
    <location>
        <position position="1"/>
    </location>
</feature>
<reference evidence="1" key="1">
    <citation type="journal article" date="2019" name="Sci. Rep.">
        <title>Draft genome of Tanacetum cinerariifolium, the natural source of mosquito coil.</title>
        <authorList>
            <person name="Yamashiro T."/>
            <person name="Shiraishi A."/>
            <person name="Satake H."/>
            <person name="Nakayama K."/>
        </authorList>
    </citation>
    <scope>NUCLEOTIDE SEQUENCE</scope>
</reference>
<gene>
    <name evidence="1" type="ORF">Tci_629034</name>
</gene>
<accession>A0A699JW40</accession>
<dbReference type="AlphaFoldDB" id="A0A699JW40"/>